<protein>
    <submittedName>
        <fullName evidence="6">Uncharacterized protein</fullName>
    </submittedName>
</protein>
<keyword evidence="7" id="KW-1185">Reference proteome</keyword>
<dbReference type="Pfam" id="PF13637">
    <property type="entry name" value="Ank_4"/>
    <property type="match status" value="1"/>
</dbReference>
<evidence type="ECO:0000313" key="6">
    <source>
        <dbReference type="EMBL" id="ERF71343.1"/>
    </source>
</evidence>
<dbReference type="OMA" id="AASEYEW"/>
<dbReference type="eggNOG" id="KOG0504">
    <property type="taxonomic scope" value="Eukaryota"/>
</dbReference>
<feature type="repeat" description="ANK" evidence="3">
    <location>
        <begin position="869"/>
        <end position="901"/>
    </location>
</feature>
<feature type="repeat" description="ANK" evidence="3">
    <location>
        <begin position="1069"/>
        <end position="1101"/>
    </location>
</feature>
<dbReference type="PRINTS" id="PR01415">
    <property type="entry name" value="ANKYRIN"/>
</dbReference>
<proteinExistence type="predicted"/>
<dbReference type="SUPFAM" id="SSF53167">
    <property type="entry name" value="Purine and uridine phosphorylases"/>
    <property type="match status" value="1"/>
</dbReference>
<dbReference type="InterPro" id="IPR036770">
    <property type="entry name" value="Ankyrin_rpt-contain_sf"/>
</dbReference>
<dbReference type="InterPro" id="IPR056884">
    <property type="entry name" value="NPHP3-like_N"/>
</dbReference>
<dbReference type="PANTHER" id="PTHR24161:SF121">
    <property type="entry name" value="M-PHASE PHOSPHOPROTEIN 8"/>
    <property type="match status" value="1"/>
</dbReference>
<dbReference type="GO" id="GO:0009116">
    <property type="term" value="P:nucleoside metabolic process"/>
    <property type="evidence" value="ECO:0007669"/>
    <property type="project" value="InterPro"/>
</dbReference>
<dbReference type="OrthoDB" id="1577640at2759"/>
<evidence type="ECO:0000259" key="5">
    <source>
        <dbReference type="Pfam" id="PF24883"/>
    </source>
</evidence>
<dbReference type="PROSITE" id="PS50088">
    <property type="entry name" value="ANK_REPEAT"/>
    <property type="match status" value="9"/>
</dbReference>
<dbReference type="GO" id="GO:0003824">
    <property type="term" value="F:catalytic activity"/>
    <property type="evidence" value="ECO:0007669"/>
    <property type="project" value="InterPro"/>
</dbReference>
<dbReference type="RefSeq" id="XP_007803045.1">
    <property type="nucleotide sequence ID" value="XM_007804854.1"/>
</dbReference>
<feature type="repeat" description="ANK" evidence="3">
    <location>
        <begin position="903"/>
        <end position="935"/>
    </location>
</feature>
<keyword evidence="2 3" id="KW-0040">ANK repeat</keyword>
<dbReference type="PANTHER" id="PTHR24161">
    <property type="entry name" value="ANK_REP_REGION DOMAIN-CONTAINING PROTEIN-RELATED"/>
    <property type="match status" value="1"/>
</dbReference>
<organism evidence="6 7">
    <name type="scientific">Endocarpon pusillum (strain Z07020 / HMAS-L-300199)</name>
    <name type="common">Lichen-forming fungus</name>
    <dbReference type="NCBI Taxonomy" id="1263415"/>
    <lineage>
        <taxon>Eukaryota</taxon>
        <taxon>Fungi</taxon>
        <taxon>Dikarya</taxon>
        <taxon>Ascomycota</taxon>
        <taxon>Pezizomycotina</taxon>
        <taxon>Eurotiomycetes</taxon>
        <taxon>Chaetothyriomycetidae</taxon>
        <taxon>Verrucariales</taxon>
        <taxon>Verrucariaceae</taxon>
        <taxon>Endocarpon</taxon>
    </lineage>
</organism>
<evidence type="ECO:0000256" key="1">
    <source>
        <dbReference type="ARBA" id="ARBA00022737"/>
    </source>
</evidence>
<dbReference type="SUPFAM" id="SSF52540">
    <property type="entry name" value="P-loop containing nucleoside triphosphate hydrolases"/>
    <property type="match status" value="1"/>
</dbReference>
<dbReference type="InterPro" id="IPR002110">
    <property type="entry name" value="Ankyrin_rpt"/>
</dbReference>
<evidence type="ECO:0000313" key="7">
    <source>
        <dbReference type="Proteomes" id="UP000019373"/>
    </source>
</evidence>
<evidence type="ECO:0000256" key="3">
    <source>
        <dbReference type="PROSITE-ProRule" id="PRU00023"/>
    </source>
</evidence>
<feature type="repeat" description="ANK" evidence="3">
    <location>
        <begin position="970"/>
        <end position="1002"/>
    </location>
</feature>
<feature type="repeat" description="ANK" evidence="3">
    <location>
        <begin position="1102"/>
        <end position="1134"/>
    </location>
</feature>
<feature type="repeat" description="ANK" evidence="3">
    <location>
        <begin position="1036"/>
        <end position="1068"/>
    </location>
</feature>
<evidence type="ECO:0000259" key="4">
    <source>
        <dbReference type="Pfam" id="PF22939"/>
    </source>
</evidence>
<dbReference type="Pfam" id="PF12796">
    <property type="entry name" value="Ank_2"/>
    <property type="match status" value="3"/>
</dbReference>
<name>U1GGV4_ENDPU</name>
<dbReference type="Gene3D" id="3.40.50.1580">
    <property type="entry name" value="Nucleoside phosphorylase domain"/>
    <property type="match status" value="1"/>
</dbReference>
<feature type="repeat" description="ANK" evidence="3">
    <location>
        <begin position="1136"/>
        <end position="1168"/>
    </location>
</feature>
<dbReference type="InterPro" id="IPR054471">
    <property type="entry name" value="GPIID_WHD"/>
</dbReference>
<feature type="domain" description="GPI inositol-deacylase winged helix" evidence="4">
    <location>
        <begin position="662"/>
        <end position="737"/>
    </location>
</feature>
<dbReference type="HOGENOM" id="CLU_000288_34_2_1"/>
<dbReference type="PROSITE" id="PS50297">
    <property type="entry name" value="ANK_REP_REGION"/>
    <property type="match status" value="9"/>
</dbReference>
<feature type="repeat" description="ANK" evidence="3">
    <location>
        <begin position="1003"/>
        <end position="1035"/>
    </location>
</feature>
<dbReference type="Pfam" id="PF24883">
    <property type="entry name" value="NPHP3_N"/>
    <property type="match status" value="1"/>
</dbReference>
<dbReference type="SMART" id="SM00248">
    <property type="entry name" value="ANK"/>
    <property type="match status" value="10"/>
</dbReference>
<dbReference type="Pfam" id="PF22939">
    <property type="entry name" value="WHD_GPIID"/>
    <property type="match status" value="1"/>
</dbReference>
<feature type="domain" description="Nephrocystin 3-like N-terminal" evidence="5">
    <location>
        <begin position="386"/>
        <end position="547"/>
    </location>
</feature>
<dbReference type="InterPro" id="IPR035994">
    <property type="entry name" value="Nucleoside_phosphorylase_sf"/>
</dbReference>
<dbReference type="Pfam" id="PF00023">
    <property type="entry name" value="Ank"/>
    <property type="match status" value="2"/>
</dbReference>
<dbReference type="Gene3D" id="1.25.40.20">
    <property type="entry name" value="Ankyrin repeat-containing domain"/>
    <property type="match status" value="4"/>
</dbReference>
<sequence length="1201" mass="132653">MAHISPHLNNSEYTVGWIAALSHERAAAEAMLDKKHPPPQHKHTNDDNIYTLGSINAPNGEHNVVIASLPPGRYGTTPAAKAAMQMLSSFPAIKFGLMVGIGGGIPSNDNDIRLGDVVVSKPNGTFGGVRQYDCGKTTARGFKEYGALNSPPWVLLNAMGALESQHDTRGSAIPNILDAMYKFYPLMAKPRKGPGYIYQGVDHDRLFHPDYEHISSKNDCNECDTEQEVVRLERPDRDPFIHYGTIASGNQVVKNARKRDQMLENCLCFETEAAGLMNDFPCLVIRGICDYSDTHKNDRWQRYAAATAAAYAKELLQITDAADIKSTPEARGVMHELQEIKSITKGLALDREQQQLDRRLQEIFKWLSPLSPSARHSENQKQRVEGTGMWMLEDPKYLDWSSKTPKCQTLCCYGDPGAGKTIITSLVIDMLGEHVALGSKIGLAYMYSDYRDQKQQTTENTLGAVLKQLLGLLPHIPVDALKLYEEQVTQMKPLKLTEAKNFLQIICAQFSRVYVCLDALDELSDLRGLLECLSDRPPSMQLFITGRPHVREAIQKYFKEEQSIYIEAHRSDIRRYIEHEIGGPNDVEPDAMDKKLRMDILEKVVDSAEGIFLLPTLQVHAVLQATTIRDRQEALETLPSNLGEAFTGTMTRIEQQPNALSRRAGKVIAWIHLAEQPLTVDELLCSLAVKDGDTSFDLRGIPVRGTLLNCCHGLVVTDQETSAVRLVHYSLDEYLRGQDQIFGLTKAQWHSKIACTCLTFLNFPSSTGRKASDESDMKISILSYAATQWGNHLRMSEDLPDAPLDLAKEYLNTRSKIDFLSFRLLRDVMYPYVSIRTISPVNIAAFFGIARIMSDLISAMRDFDSKGAYGQTPLSLAAQKGHKAVVKLLIENGATVDSVDTKYGQTPLSYAAENGHKAVVKLLIENGAVVDLVDKHNQTPLSQAAENRHETVVKMLIENGATVDSVDTKYGQTPLSYAAENGHEAVVKLLVEKGAIVDSVDSDGQTPLLCAAKRGHKAVVKLLIENGAVVDLVDKHNQTPLSQAAENGHEAVVKLLVEKGAIVDSVDSDGQTPLLCAAKRGHKAVVKLLIENGAVVDLVDKHNQTPLSQAAENRHETVVKMLIENGATVDSVDTKYGQTPLSYAAENGHEAVVKLLIKNDAVVDLVDNLGQTPLSYAAWNGHKAVVKLLKESQSRKRRRMN</sequence>
<dbReference type="EMBL" id="KE721224">
    <property type="protein sequence ID" value="ERF71343.1"/>
    <property type="molecule type" value="Genomic_DNA"/>
</dbReference>
<evidence type="ECO:0000256" key="2">
    <source>
        <dbReference type="ARBA" id="ARBA00023043"/>
    </source>
</evidence>
<accession>U1GGV4</accession>
<reference evidence="7" key="1">
    <citation type="journal article" date="2014" name="BMC Genomics">
        <title>Genome characteristics reveal the impact of lichenization on lichen-forming fungus Endocarpon pusillum Hedwig (Verrucariales, Ascomycota).</title>
        <authorList>
            <person name="Wang Y.-Y."/>
            <person name="Liu B."/>
            <person name="Zhang X.-Y."/>
            <person name="Zhou Q.-M."/>
            <person name="Zhang T."/>
            <person name="Li H."/>
            <person name="Yu Y.-F."/>
            <person name="Zhang X.-L."/>
            <person name="Hao X.-Y."/>
            <person name="Wang M."/>
            <person name="Wang L."/>
            <person name="Wei J.-C."/>
        </authorList>
    </citation>
    <scope>NUCLEOTIDE SEQUENCE [LARGE SCALE GENOMIC DNA]</scope>
    <source>
        <strain evidence="7">Z07020 / HMAS-L-300199</strain>
    </source>
</reference>
<keyword evidence="1" id="KW-0677">Repeat</keyword>
<gene>
    <name evidence="6" type="ORF">EPUS_03498</name>
</gene>
<dbReference type="AlphaFoldDB" id="U1GGV4"/>
<dbReference type="Proteomes" id="UP000019373">
    <property type="component" value="Unassembled WGS sequence"/>
</dbReference>
<dbReference type="GeneID" id="19238539"/>
<feature type="repeat" description="ANK" evidence="3">
    <location>
        <begin position="936"/>
        <end position="968"/>
    </location>
</feature>
<dbReference type="Gene3D" id="3.40.50.300">
    <property type="entry name" value="P-loop containing nucleotide triphosphate hydrolases"/>
    <property type="match status" value="1"/>
</dbReference>
<dbReference type="InterPro" id="IPR027417">
    <property type="entry name" value="P-loop_NTPase"/>
</dbReference>
<dbReference type="SUPFAM" id="SSF48403">
    <property type="entry name" value="Ankyrin repeat"/>
    <property type="match status" value="1"/>
</dbReference>